<protein>
    <submittedName>
        <fullName evidence="1">BofL</fullName>
    </submittedName>
</protein>
<evidence type="ECO:0000313" key="1">
    <source>
        <dbReference type="EMBL" id="QIW89033.1"/>
    </source>
</evidence>
<sequence length="73" mass="8979">MKLYQVEHDNCEPYEENYHYREDKVYKDKEKLVQRLTEEGYEEEQDSFFGQQFVKDFVIGIDVVRIHELTIED</sequence>
<reference evidence="1 2" key="1">
    <citation type="submission" date="2020-03" db="EMBL/GenBank/DDBJ databases">
        <title>Variable regions in the genome of staphylococcal bacteriophage Twort.</title>
        <authorList>
            <person name="Glowacka-Rutkowska A."/>
            <person name="Gawor J."/>
            <person name="Lobocka M."/>
        </authorList>
    </citation>
    <scope>NUCLEOTIDE SEQUENCE [LARGE SCALE GENOMIC DNA]</scope>
</reference>
<dbReference type="EMBL" id="MT151386">
    <property type="protein sequence ID" value="QIW89033.1"/>
    <property type="molecule type" value="Genomic_DNA"/>
</dbReference>
<gene>
    <name evidence="1" type="ORF">TwortDSMZ_024</name>
</gene>
<dbReference type="OrthoDB" id="27292at10239"/>
<dbReference type="SMR" id="A0A6H0X552"/>
<accession>A0A6H0X552</accession>
<dbReference type="KEGG" id="vg:5130365"/>
<organismHost>
    <name type="scientific">Twortvirus twort</name>
    <dbReference type="NCBI Taxonomy" id="55510"/>
</organismHost>
<proteinExistence type="predicted"/>
<dbReference type="RefSeq" id="YP_238671.1">
    <property type="nucleotide sequence ID" value="NC_007021.1"/>
</dbReference>
<evidence type="ECO:0000313" key="2">
    <source>
        <dbReference type="Proteomes" id="UP000503318"/>
    </source>
</evidence>
<organism evidence="1 2">
    <name type="scientific">Staphylococcus phage Twort (strain DSM 17442 / HER 48)</name>
    <name type="common">Bacteriophage Twort</name>
    <dbReference type="NCBI Taxonomy" id="2908167"/>
    <lineage>
        <taxon>Viruses</taxon>
        <taxon>Duplodnaviria</taxon>
        <taxon>Heunggongvirae</taxon>
        <taxon>Uroviricota</taxon>
        <taxon>Caudoviricetes</taxon>
        <taxon>Herelleviridae</taxon>
        <taxon>Twortvirinae</taxon>
        <taxon>Twortvirus</taxon>
        <taxon>Twortvirus twort</taxon>
    </lineage>
</organism>
<dbReference type="Proteomes" id="UP000503318">
    <property type="component" value="Segment"/>
</dbReference>
<name>A0A6H0X552_BPTWO</name>